<evidence type="ECO:0000313" key="3">
    <source>
        <dbReference type="EMBL" id="SDJ53486.1"/>
    </source>
</evidence>
<gene>
    <name evidence="3" type="ORF">SAMN04487926_1602</name>
</gene>
<proteinExistence type="predicted"/>
<dbReference type="Pfam" id="PF13193">
    <property type="entry name" value="AMP-binding_C"/>
    <property type="match status" value="1"/>
</dbReference>
<protein>
    <submittedName>
        <fullName evidence="3">Amino acid adenylation domain-containing protein</fullName>
    </submittedName>
</protein>
<reference evidence="3" key="1">
    <citation type="submission" date="2016-10" db="EMBL/GenBank/DDBJ databases">
        <authorList>
            <person name="Varghese N."/>
            <person name="Submissions S."/>
        </authorList>
    </citation>
    <scope>NUCLEOTIDE SEQUENCE [LARGE SCALE GENOMIC DNA]</scope>
    <source>
        <strain evidence="3">YR281</strain>
    </source>
</reference>
<evidence type="ECO:0000313" key="4">
    <source>
        <dbReference type="Proteomes" id="UP000198900"/>
    </source>
</evidence>
<dbReference type="GO" id="GO:0043041">
    <property type="term" value="P:amino acid activation for nonribosomal peptide biosynthetic process"/>
    <property type="evidence" value="ECO:0007669"/>
    <property type="project" value="TreeGrafter"/>
</dbReference>
<dbReference type="GO" id="GO:0005737">
    <property type="term" value="C:cytoplasm"/>
    <property type="evidence" value="ECO:0007669"/>
    <property type="project" value="TreeGrafter"/>
</dbReference>
<dbReference type="NCBIfam" id="TIGR01733">
    <property type="entry name" value="AA-adenyl-dom"/>
    <property type="match status" value="1"/>
</dbReference>
<keyword evidence="4" id="KW-1185">Reference proteome</keyword>
<evidence type="ECO:0000259" key="1">
    <source>
        <dbReference type="Pfam" id="PF00501"/>
    </source>
</evidence>
<dbReference type="InterPro" id="IPR025110">
    <property type="entry name" value="AMP-bd_C"/>
</dbReference>
<dbReference type="AlphaFoldDB" id="A0A7Z7FPD5"/>
<dbReference type="GO" id="GO:0031177">
    <property type="term" value="F:phosphopantetheine binding"/>
    <property type="evidence" value="ECO:0007669"/>
    <property type="project" value="TreeGrafter"/>
</dbReference>
<dbReference type="RefSeq" id="WP_167306667.1">
    <property type="nucleotide sequence ID" value="NZ_FNDI01000060.1"/>
</dbReference>
<dbReference type="InterPro" id="IPR010071">
    <property type="entry name" value="AA_adenyl_dom"/>
</dbReference>
<sequence length="503" mass="56062">MLSDKKITLSRDELEIQNNPLLKTIFSAAQQHGRGVAVIDRGKLYSYEELFTKARSFASYLRASGVCEGQIIALPMRREYSYIYSVIGCLINGNSFLPIDVYYPSERIGYMLDDANAAAIVVNSDLDEATSKGRKILDVRDFETVDRFPVEHIYSSRIAYTIYTSGTTGRPKGVPISSAALNSFLANQGRDLDVSHTSRFATTASISFDMSIWEIFMPLAHGASVLMLERNTVIDGRLLGSALLDHRVTHILMTPSMLSIIPESRYPDLKCVISAGEKCHPTTVARWSEMTKFYDAYGASEATIYTTIIKKTPEMSSACVGHPIAGSDVVIIDEAFGILEPEQNGEICIIGESVSDGYYNRKELNADKFVVIDGRRAYRTGDVGYLGRDGCLFYKGRIDRQVKFNGHRIELEEIERVVSDCTLVNSCAAVLHESPGRKSALFLFVVPNVDHDFHMSELRAEMRGFLPAHTMPTRIFTVPVMPITQNGKVDFSKLLKQTLEYAE</sequence>
<dbReference type="EMBL" id="FNDI01000060">
    <property type="protein sequence ID" value="SDJ53486.1"/>
    <property type="molecule type" value="Genomic_DNA"/>
</dbReference>
<dbReference type="InterPro" id="IPR000873">
    <property type="entry name" value="AMP-dep_synth/lig_dom"/>
</dbReference>
<evidence type="ECO:0000259" key="2">
    <source>
        <dbReference type="Pfam" id="PF13193"/>
    </source>
</evidence>
<feature type="domain" description="AMP-binding enzyme C-terminal" evidence="2">
    <location>
        <begin position="413"/>
        <end position="488"/>
    </location>
</feature>
<dbReference type="Pfam" id="PF00501">
    <property type="entry name" value="AMP-binding"/>
    <property type="match status" value="1"/>
</dbReference>
<dbReference type="PANTHER" id="PTHR45527">
    <property type="entry name" value="NONRIBOSOMAL PEPTIDE SYNTHETASE"/>
    <property type="match status" value="1"/>
</dbReference>
<dbReference type="SUPFAM" id="SSF56801">
    <property type="entry name" value="Acetyl-CoA synthetase-like"/>
    <property type="match status" value="1"/>
</dbReference>
<dbReference type="Gene3D" id="3.40.50.12780">
    <property type="entry name" value="N-terminal domain of ligase-like"/>
    <property type="match status" value="1"/>
</dbReference>
<dbReference type="CDD" id="cd05930">
    <property type="entry name" value="A_NRPS"/>
    <property type="match status" value="1"/>
</dbReference>
<dbReference type="InterPro" id="IPR042099">
    <property type="entry name" value="ANL_N_sf"/>
</dbReference>
<dbReference type="Gene3D" id="3.30.300.30">
    <property type="match status" value="1"/>
</dbReference>
<name>A0A7Z7FPD5_9BURK</name>
<comment type="caution">
    <text evidence="3">The sequence shown here is derived from an EMBL/GenBank/DDBJ whole genome shotgun (WGS) entry which is preliminary data.</text>
</comment>
<dbReference type="PANTHER" id="PTHR45527:SF1">
    <property type="entry name" value="FATTY ACID SYNTHASE"/>
    <property type="match status" value="1"/>
</dbReference>
<dbReference type="GO" id="GO:0044550">
    <property type="term" value="P:secondary metabolite biosynthetic process"/>
    <property type="evidence" value="ECO:0007669"/>
    <property type="project" value="TreeGrafter"/>
</dbReference>
<organism evidence="3 4">
    <name type="scientific">Paraburkholderia steynii</name>
    <dbReference type="NCBI Taxonomy" id="1245441"/>
    <lineage>
        <taxon>Bacteria</taxon>
        <taxon>Pseudomonadati</taxon>
        <taxon>Pseudomonadota</taxon>
        <taxon>Betaproteobacteria</taxon>
        <taxon>Burkholderiales</taxon>
        <taxon>Burkholderiaceae</taxon>
        <taxon>Paraburkholderia</taxon>
    </lineage>
</organism>
<feature type="domain" description="AMP-dependent synthetase/ligase" evidence="1">
    <location>
        <begin position="28"/>
        <end position="359"/>
    </location>
</feature>
<dbReference type="InterPro" id="IPR045851">
    <property type="entry name" value="AMP-bd_C_sf"/>
</dbReference>
<dbReference type="Proteomes" id="UP000198900">
    <property type="component" value="Unassembled WGS sequence"/>
</dbReference>
<accession>A0A7Z7FPD5</accession>